<dbReference type="EMBL" id="LSTV01000005">
    <property type="protein sequence ID" value="OAH49108.1"/>
    <property type="molecule type" value="Genomic_DNA"/>
</dbReference>
<comment type="caution">
    <text evidence="2">The sequence shown here is derived from an EMBL/GenBank/DDBJ whole genome shotgun (WGS) entry which is preliminary data.</text>
</comment>
<evidence type="ECO:0000313" key="2">
    <source>
        <dbReference type="EMBL" id="OAH49108.1"/>
    </source>
</evidence>
<feature type="transmembrane region" description="Helical" evidence="1">
    <location>
        <begin position="12"/>
        <end position="36"/>
    </location>
</feature>
<gene>
    <name evidence="2" type="ORF">AYL44_14000</name>
</gene>
<proteinExistence type="predicted"/>
<dbReference type="Proteomes" id="UP000076998">
    <property type="component" value="Unassembled WGS sequence"/>
</dbReference>
<keyword evidence="1" id="KW-1133">Transmembrane helix</keyword>
<accession>A0A177K6T2</accession>
<evidence type="ECO:0000256" key="1">
    <source>
        <dbReference type="SAM" id="Phobius"/>
    </source>
</evidence>
<dbReference type="AlphaFoldDB" id="A0A177K6T2"/>
<keyword evidence="1" id="KW-0472">Membrane</keyword>
<name>A0A177K6T2_9MICO</name>
<keyword evidence="1" id="KW-0812">Transmembrane</keyword>
<reference evidence="2 3" key="1">
    <citation type="submission" date="2016-02" db="EMBL/GenBank/DDBJ databases">
        <authorList>
            <person name="Wen L."/>
            <person name="He K."/>
            <person name="Yang H."/>
        </authorList>
    </citation>
    <scope>NUCLEOTIDE SEQUENCE [LARGE SCALE GENOMIC DNA]</scope>
    <source>
        <strain evidence="2 3">CD11_3</strain>
    </source>
</reference>
<protein>
    <submittedName>
        <fullName evidence="2">Uncharacterized protein</fullName>
    </submittedName>
</protein>
<evidence type="ECO:0000313" key="3">
    <source>
        <dbReference type="Proteomes" id="UP000076998"/>
    </source>
</evidence>
<sequence length="60" mass="6760">MWQGGRMGGLLGWHLLIIFGVVLMIALIVWGIYWVVRLAARHGSEDAADRRSRVGRSQAR</sequence>
<organism evidence="2 3">
    <name type="scientific">Microbacterium oleivorans</name>
    <dbReference type="NCBI Taxonomy" id="273677"/>
    <lineage>
        <taxon>Bacteria</taxon>
        <taxon>Bacillati</taxon>
        <taxon>Actinomycetota</taxon>
        <taxon>Actinomycetes</taxon>
        <taxon>Micrococcales</taxon>
        <taxon>Microbacteriaceae</taxon>
        <taxon>Microbacterium</taxon>
    </lineage>
</organism>